<dbReference type="HOGENOM" id="CLU_309687_0_0_10"/>
<proteinExistence type="predicted"/>
<comment type="caution">
    <text evidence="1">The sequence shown here is derived from an EMBL/GenBank/DDBJ whole genome shotgun (WGS) entry which is preliminary data.</text>
</comment>
<gene>
    <name evidence="1" type="ORF">C801_02105</name>
</gene>
<accession>R9HUR8</accession>
<name>R9HUR8_BACUN</name>
<dbReference type="RefSeq" id="WP_016273235.1">
    <property type="nucleotide sequence ID" value="NZ_KE159486.1"/>
</dbReference>
<sequence>MIKAADIYNATHDGLDIILYYYPQAEGCIDNKKKFKRRPDEDDASACLKKYDDCYKVTDFGDSGTAMSPIDICMNEENVRFPEAVALLASRYNVTDELKRSVNKPDIRKRPATADEAEGARFFELEEKFTDVQLQVLGPRVRQEHVDALHWYVAKSISYVRNREVTTKYTTPTYPIFMRECAVTKKDGSTDKFYKVYEPLNPDKQWRFSYTPDGVKPKQYINGFAELQKAYRDFNAQEEKLFFNDPKNKDAQYKEQKLKEAFICSGERDALCIRALGCHPLWFNSETYKVTPEEIKEIYKYVDRIYNIPDIDDTGVRKGTELALRFLDIYTIWLPGWLRGYRDQRGKPRKDFRDFVDLRPKQEDFRNLQTLAMPARFWVDSWSERSRKTIYEVNSAYLHYFLTLNGFYTLKDDNSKDARYIHRNGCIVSEIKAKDIVAFLKRFTIERYLPVDIRNLILNSPRTGESSLAQLDEINLDFRSYTPKEQYMFFRGETWEVSKDGIKSLHGQIPDNRSAWESNVIPHKVSILPPMFEWSHRKDPEDRDVFDITVKEHKSCFFNYLINTSRLYWRNELEYAWKDKGVDEADKYRAEHKFDIAGPLLSRDEIREQKQNLLNKMFAIGYNMHRYKSPSRAWALYAMDNKIGEDDECNGRSGKSFLFKTFRFFMRTVNLSGRNPRLLDNPHVFDQVDVHTDFVLVDDCDRYLPMSQFYDNITSGMTVNPKNNKSFFIEFEESPKFGFTTNYVPREFDPSTSARMLYMVFSDYYHQKTEENDYLESRTIRDDFDRNLMTNTDYSEEDWNWDLNFFAQCLQFYLAMVDRNVKIQPPMDNILKRKRKADMGSDFEDWAYCYFSEDGENLNTPLVREQVYDDFIVASKSKKDFWKMQRFTKALRSFSELCPYIAEMNPADLLNKSGRYLQKVDGKTKEMIYMRSRQTNGEPAAFVPQVESGDGNAPF</sequence>
<evidence type="ECO:0000313" key="2">
    <source>
        <dbReference type="Proteomes" id="UP000014212"/>
    </source>
</evidence>
<dbReference type="Proteomes" id="UP000014212">
    <property type="component" value="Unassembled WGS sequence"/>
</dbReference>
<dbReference type="EMBL" id="ASSO01000008">
    <property type="protein sequence ID" value="EOS07591.1"/>
    <property type="molecule type" value="Genomic_DNA"/>
</dbReference>
<dbReference type="AlphaFoldDB" id="R9HUR8"/>
<reference evidence="1 2" key="1">
    <citation type="submission" date="2013-04" db="EMBL/GenBank/DDBJ databases">
        <title>The Genome Sequence of Bacteroides uniformis dnLKV2.</title>
        <authorList>
            <consortium name="The Broad Institute Genomics Platform"/>
            <consortium name="The Broad Institute Genome Sequencing Center for Infectious Disease"/>
            <person name="Earl A."/>
            <person name="Xavier R."/>
            <person name="Kuhn K."/>
            <person name="Stappenbeck T."/>
            <person name="Walker B."/>
            <person name="Young S."/>
            <person name="Zeng Q."/>
            <person name="Gargeya S."/>
            <person name="Fitzgerald M."/>
            <person name="Haas B."/>
            <person name="Abouelleil A."/>
            <person name="Allen A.W."/>
            <person name="Alvarado L."/>
            <person name="Arachchi H.M."/>
            <person name="Berlin A.M."/>
            <person name="Chapman S.B."/>
            <person name="Gainer-Dewar J."/>
            <person name="Goldberg J."/>
            <person name="Griggs A."/>
            <person name="Gujja S."/>
            <person name="Hansen M."/>
            <person name="Howarth C."/>
            <person name="Imamovic A."/>
            <person name="Ireland A."/>
            <person name="Larimer J."/>
            <person name="McCowan C."/>
            <person name="Murphy C."/>
            <person name="Pearson M."/>
            <person name="Poon T.W."/>
            <person name="Priest M."/>
            <person name="Roberts A."/>
            <person name="Saif S."/>
            <person name="Shea T."/>
            <person name="Sisk P."/>
            <person name="Sykes S."/>
            <person name="Wortman J."/>
            <person name="Nusbaum C."/>
            <person name="Birren B."/>
        </authorList>
    </citation>
    <scope>NUCLEOTIDE SEQUENCE [LARGE SCALE GENOMIC DNA]</scope>
    <source>
        <strain evidence="2">dnLKV2</strain>
    </source>
</reference>
<protein>
    <submittedName>
        <fullName evidence="1">Uncharacterized protein</fullName>
    </submittedName>
</protein>
<organism evidence="1 2">
    <name type="scientific">Bacteroides uniformis dnLKV2</name>
    <dbReference type="NCBI Taxonomy" id="1235787"/>
    <lineage>
        <taxon>Bacteria</taxon>
        <taxon>Pseudomonadati</taxon>
        <taxon>Bacteroidota</taxon>
        <taxon>Bacteroidia</taxon>
        <taxon>Bacteroidales</taxon>
        <taxon>Bacteroidaceae</taxon>
        <taxon>Bacteroides</taxon>
    </lineage>
</organism>
<evidence type="ECO:0000313" key="1">
    <source>
        <dbReference type="EMBL" id="EOS07591.1"/>
    </source>
</evidence>
<dbReference type="PATRIC" id="fig|1235787.3.peg.2136"/>